<gene>
    <name evidence="1" type="ORF">HMPREF0765_4576</name>
</gene>
<dbReference type="HOGENOM" id="CLU_3317185_0_0_10"/>
<dbReference type="AlphaFoldDB" id="C2G4S0"/>
<proteinExistence type="predicted"/>
<accession>C2G4S0</accession>
<sequence length="39" mass="4863">MYYSGILTQKFYKTYINLYNMYLSGRDSLYYFLFLRVGR</sequence>
<organism evidence="1 2">
    <name type="scientific">Sphingobacterium spiritivorum ATCC 33300</name>
    <dbReference type="NCBI Taxonomy" id="525372"/>
    <lineage>
        <taxon>Bacteria</taxon>
        <taxon>Pseudomonadati</taxon>
        <taxon>Bacteroidota</taxon>
        <taxon>Sphingobacteriia</taxon>
        <taxon>Sphingobacteriales</taxon>
        <taxon>Sphingobacteriaceae</taxon>
        <taxon>Sphingobacterium</taxon>
    </lineage>
</organism>
<reference evidence="1 2" key="1">
    <citation type="submission" date="2009-01" db="EMBL/GenBank/DDBJ databases">
        <authorList>
            <person name="Qin X."/>
            <person name="Bachman B."/>
            <person name="Battles P."/>
            <person name="Bell A."/>
            <person name="Bess C."/>
            <person name="Bickham C."/>
            <person name="Chaboub L."/>
            <person name="Chen D."/>
            <person name="Coyle M."/>
            <person name="Deiros D.R."/>
            <person name="Dinh H."/>
            <person name="Forbes L."/>
            <person name="Fowler G."/>
            <person name="Francisco L."/>
            <person name="Fu Q."/>
            <person name="Gubbala S."/>
            <person name="Hale W."/>
            <person name="Han Y."/>
            <person name="Hemphill L."/>
            <person name="Highlander S.K."/>
            <person name="Hirani K."/>
            <person name="Hogues M."/>
            <person name="Jackson L."/>
            <person name="Jakkamsetti A."/>
            <person name="Javaid M."/>
            <person name="Jiang H."/>
            <person name="Korchina V."/>
            <person name="Kovar C."/>
            <person name="Lara F."/>
            <person name="Lee S."/>
            <person name="Mata R."/>
            <person name="Mathew T."/>
            <person name="Moen C."/>
            <person name="Morales K."/>
            <person name="Munidasa M."/>
            <person name="Nazareth L."/>
            <person name="Ngo R."/>
            <person name="Nguyen L."/>
            <person name="Okwuonu G."/>
            <person name="Ongeri F."/>
            <person name="Patil S."/>
            <person name="Petrosino J."/>
            <person name="Pham C."/>
            <person name="Pham P."/>
            <person name="Pu L.-L."/>
            <person name="Puazo M."/>
            <person name="Raj R."/>
            <person name="Reid J."/>
            <person name="Rouhana J."/>
            <person name="Saada N."/>
            <person name="Shang Y."/>
            <person name="Simmons D."/>
            <person name="Thornton R."/>
            <person name="Warren J."/>
            <person name="Weissenberger G."/>
            <person name="Zhang J."/>
            <person name="Zhang L."/>
            <person name="Zhou C."/>
            <person name="Zhu D."/>
            <person name="Muzny D."/>
            <person name="Worley K."/>
            <person name="Gibbs R."/>
        </authorList>
    </citation>
    <scope>NUCLEOTIDE SEQUENCE [LARGE SCALE GENOMIC DNA]</scope>
    <source>
        <strain evidence="1 2">ATCC 33300</strain>
    </source>
</reference>
<evidence type="ECO:0000313" key="2">
    <source>
        <dbReference type="Proteomes" id="UP000006241"/>
    </source>
</evidence>
<dbReference type="Proteomes" id="UP000006241">
    <property type="component" value="Unassembled WGS sequence"/>
</dbReference>
<protein>
    <submittedName>
        <fullName evidence="1">Uncharacterized protein</fullName>
    </submittedName>
</protein>
<dbReference type="EMBL" id="ACHB01000099">
    <property type="protein sequence ID" value="EEI89883.1"/>
    <property type="molecule type" value="Genomic_DNA"/>
</dbReference>
<evidence type="ECO:0000313" key="1">
    <source>
        <dbReference type="EMBL" id="EEI89883.1"/>
    </source>
</evidence>
<name>C2G4S0_SPHSI</name>
<comment type="caution">
    <text evidence="1">The sequence shown here is derived from an EMBL/GenBank/DDBJ whole genome shotgun (WGS) entry which is preliminary data.</text>
</comment>